<keyword evidence="2" id="KW-1185">Reference proteome</keyword>
<dbReference type="Proteomes" id="UP000799778">
    <property type="component" value="Unassembled WGS sequence"/>
</dbReference>
<gene>
    <name evidence="1" type="ORF">BU24DRAFT_431684</name>
</gene>
<dbReference type="OrthoDB" id="5407894at2759"/>
<evidence type="ECO:0000313" key="2">
    <source>
        <dbReference type="Proteomes" id="UP000799778"/>
    </source>
</evidence>
<dbReference type="EMBL" id="ML978067">
    <property type="protein sequence ID" value="KAF2020144.1"/>
    <property type="molecule type" value="Genomic_DNA"/>
</dbReference>
<accession>A0A6A5Y6G0</accession>
<protein>
    <submittedName>
        <fullName evidence="1">Uncharacterized protein</fullName>
    </submittedName>
</protein>
<sequence length="606" mass="66294">MVRSALDPHPHLSPSGRIYIHSTSYRDTAIDCWPHFLPLSSPRLSSPSPPLLTLSARFLSFPISYSSHILYPIPIHSALSYTHTHTIFPCFSILSLTDVSPATCPLITTKSLNLRLPSFDLLGIAAPHPDRIAVHSPSSFSPLGAGPLSKPEDPLHALSPSLIEPERQLPQIDGTVDSSPPSPEAARAKVQRLVPVVTPPNEEPGTFNWGSFVNVGTAAVGSPPNSEPGVSPGTNITSLSAVTAETAETAVPDPLSVTDLSDALGMAAWIESIRQILTSDVSSARHDSIKVLSHALPSPSLTGHLFAQIISAIHERTTTSTSWINVFHAVPGRFTLADLPKSPPSTPGQVVGGDEYFTSKIFDTAVAVPDYQLDARLLPPSPRPVVPPGSVNVSVVERYIPPTNENEFVEMFSMRGGHSLLLDRLIEVSPDNGRLLFIYPTRTGAQTFMRSYLGPVLDPLLRSMTIVHDLSSDLSKSLGPMKAVDRLPEYVQLDTRLRAFCNQLNQDENHLRTSGSTYSIIHASREEIVIDRASWAKDWWIKQEKPRIREAVTRYFRKAKVLPRDTSMTPSNLIQEILDGVANRECERLVQPRGIEVGVFVIQKSR</sequence>
<dbReference type="AlphaFoldDB" id="A0A6A5Y6G0"/>
<dbReference type="GeneID" id="54287281"/>
<proteinExistence type="predicted"/>
<organism evidence="1 2">
    <name type="scientific">Aaosphaeria arxii CBS 175.79</name>
    <dbReference type="NCBI Taxonomy" id="1450172"/>
    <lineage>
        <taxon>Eukaryota</taxon>
        <taxon>Fungi</taxon>
        <taxon>Dikarya</taxon>
        <taxon>Ascomycota</taxon>
        <taxon>Pezizomycotina</taxon>
        <taxon>Dothideomycetes</taxon>
        <taxon>Pleosporomycetidae</taxon>
        <taxon>Pleosporales</taxon>
        <taxon>Pleosporales incertae sedis</taxon>
        <taxon>Aaosphaeria</taxon>
    </lineage>
</organism>
<evidence type="ECO:0000313" key="1">
    <source>
        <dbReference type="EMBL" id="KAF2020144.1"/>
    </source>
</evidence>
<dbReference type="RefSeq" id="XP_033388483.1">
    <property type="nucleotide sequence ID" value="XM_033529884.1"/>
</dbReference>
<reference evidence="1" key="1">
    <citation type="journal article" date="2020" name="Stud. Mycol.">
        <title>101 Dothideomycetes genomes: a test case for predicting lifestyles and emergence of pathogens.</title>
        <authorList>
            <person name="Haridas S."/>
            <person name="Albert R."/>
            <person name="Binder M."/>
            <person name="Bloem J."/>
            <person name="Labutti K."/>
            <person name="Salamov A."/>
            <person name="Andreopoulos B."/>
            <person name="Baker S."/>
            <person name="Barry K."/>
            <person name="Bills G."/>
            <person name="Bluhm B."/>
            <person name="Cannon C."/>
            <person name="Castanera R."/>
            <person name="Culley D."/>
            <person name="Daum C."/>
            <person name="Ezra D."/>
            <person name="Gonzalez J."/>
            <person name="Henrissat B."/>
            <person name="Kuo A."/>
            <person name="Liang C."/>
            <person name="Lipzen A."/>
            <person name="Lutzoni F."/>
            <person name="Magnuson J."/>
            <person name="Mondo S."/>
            <person name="Nolan M."/>
            <person name="Ohm R."/>
            <person name="Pangilinan J."/>
            <person name="Park H.-J."/>
            <person name="Ramirez L."/>
            <person name="Alfaro M."/>
            <person name="Sun H."/>
            <person name="Tritt A."/>
            <person name="Yoshinaga Y."/>
            <person name="Zwiers L.-H."/>
            <person name="Turgeon B."/>
            <person name="Goodwin S."/>
            <person name="Spatafora J."/>
            <person name="Crous P."/>
            <person name="Grigoriev I."/>
        </authorList>
    </citation>
    <scope>NUCLEOTIDE SEQUENCE</scope>
    <source>
        <strain evidence="1">CBS 175.79</strain>
    </source>
</reference>
<name>A0A6A5Y6G0_9PLEO</name>